<dbReference type="OrthoDB" id="5511599at2759"/>
<evidence type="ECO:0000256" key="5">
    <source>
        <dbReference type="ARBA" id="ARBA00023136"/>
    </source>
</evidence>
<dbReference type="GO" id="GO:0006123">
    <property type="term" value="P:mitochondrial electron transport, cytochrome c to oxygen"/>
    <property type="evidence" value="ECO:0007669"/>
    <property type="project" value="InterPro"/>
</dbReference>
<gene>
    <name evidence="7" type="ORF">K457DRAFT_33924</name>
</gene>
<dbReference type="Gene3D" id="4.10.91.10">
    <property type="entry name" value="Cytochrome c oxidase, subunit VIIa"/>
    <property type="match status" value="1"/>
</dbReference>
<comment type="similarity">
    <text evidence="2">Belongs to the cytochrome c oxidase VIIa family.</text>
</comment>
<name>A0A197JPJ2_9FUNG</name>
<organism evidence="7 8">
    <name type="scientific">Linnemannia elongata AG-77</name>
    <dbReference type="NCBI Taxonomy" id="1314771"/>
    <lineage>
        <taxon>Eukaryota</taxon>
        <taxon>Fungi</taxon>
        <taxon>Fungi incertae sedis</taxon>
        <taxon>Mucoromycota</taxon>
        <taxon>Mortierellomycotina</taxon>
        <taxon>Mortierellomycetes</taxon>
        <taxon>Mortierellales</taxon>
        <taxon>Mortierellaceae</taxon>
        <taxon>Linnemannia</taxon>
    </lineage>
</organism>
<evidence type="ECO:0000256" key="3">
    <source>
        <dbReference type="ARBA" id="ARBA00022792"/>
    </source>
</evidence>
<dbReference type="SUPFAM" id="SSF81419">
    <property type="entry name" value="Mitochondrial cytochrome c oxidase subunit VIIa"/>
    <property type="match status" value="1"/>
</dbReference>
<evidence type="ECO:0000256" key="2">
    <source>
        <dbReference type="ARBA" id="ARBA00009331"/>
    </source>
</evidence>
<evidence type="ECO:0000313" key="8">
    <source>
        <dbReference type="Proteomes" id="UP000078512"/>
    </source>
</evidence>
<protein>
    <submittedName>
        <fullName evidence="7">Uncharacterized protein</fullName>
    </submittedName>
</protein>
<keyword evidence="5 6" id="KW-0472">Membrane</keyword>
<dbReference type="InterPro" id="IPR036539">
    <property type="entry name" value="Cyt_c_oxidase_su7a_sf"/>
</dbReference>
<comment type="subcellular location">
    <subcellularLocation>
        <location evidence="1">Mitochondrion inner membrane</location>
    </subcellularLocation>
</comment>
<dbReference type="InterPro" id="IPR039297">
    <property type="entry name" value="COX7a"/>
</dbReference>
<accession>A0A197JPJ2</accession>
<dbReference type="AlphaFoldDB" id="A0A197JPJ2"/>
<keyword evidence="6" id="KW-0812">Transmembrane</keyword>
<dbReference type="Proteomes" id="UP000078512">
    <property type="component" value="Unassembled WGS sequence"/>
</dbReference>
<evidence type="ECO:0000256" key="4">
    <source>
        <dbReference type="ARBA" id="ARBA00023128"/>
    </source>
</evidence>
<evidence type="ECO:0000256" key="1">
    <source>
        <dbReference type="ARBA" id="ARBA00004273"/>
    </source>
</evidence>
<keyword evidence="6" id="KW-1133">Transmembrane helix</keyword>
<evidence type="ECO:0000256" key="6">
    <source>
        <dbReference type="SAM" id="Phobius"/>
    </source>
</evidence>
<evidence type="ECO:0000313" key="7">
    <source>
        <dbReference type="EMBL" id="OAQ27172.1"/>
    </source>
</evidence>
<keyword evidence="3" id="KW-0999">Mitochondrion inner membrane</keyword>
<dbReference type="STRING" id="1314771.A0A197JPJ2"/>
<keyword evidence="8" id="KW-1185">Reference proteome</keyword>
<reference evidence="7 8" key="1">
    <citation type="submission" date="2016-05" db="EMBL/GenBank/DDBJ databases">
        <title>Genome sequencing reveals origins of a unique bacterial endosymbiosis in the earliest lineages of terrestrial Fungi.</title>
        <authorList>
            <consortium name="DOE Joint Genome Institute"/>
            <person name="Uehling J."/>
            <person name="Gryganskyi A."/>
            <person name="Hameed K."/>
            <person name="Tschaplinski T."/>
            <person name="Misztal P."/>
            <person name="Wu S."/>
            <person name="Desiro A."/>
            <person name="Vande Pol N."/>
            <person name="Du Z.-Y."/>
            <person name="Zienkiewicz A."/>
            <person name="Zienkiewicz K."/>
            <person name="Morin E."/>
            <person name="Tisserant E."/>
            <person name="Splivallo R."/>
            <person name="Hainaut M."/>
            <person name="Henrissat B."/>
            <person name="Ohm R."/>
            <person name="Kuo A."/>
            <person name="Yan J."/>
            <person name="Lipzen A."/>
            <person name="Nolan M."/>
            <person name="Labutti K."/>
            <person name="Barry K."/>
            <person name="Goldstein A."/>
            <person name="Labbe J."/>
            <person name="Schadt C."/>
            <person name="Tuskan G."/>
            <person name="Grigoriev I."/>
            <person name="Martin F."/>
            <person name="Vilgalys R."/>
            <person name="Bonito G."/>
        </authorList>
    </citation>
    <scope>NUCLEOTIDE SEQUENCE [LARGE SCALE GENOMIC DNA]</scope>
    <source>
        <strain evidence="7 8">AG-77</strain>
    </source>
</reference>
<keyword evidence="4" id="KW-0496">Mitochondrion</keyword>
<dbReference type="GO" id="GO:0005743">
    <property type="term" value="C:mitochondrial inner membrane"/>
    <property type="evidence" value="ECO:0007669"/>
    <property type="project" value="UniProtKB-SubCell"/>
</dbReference>
<feature type="transmembrane region" description="Helical" evidence="6">
    <location>
        <begin position="34"/>
        <end position="54"/>
    </location>
</feature>
<dbReference type="EMBL" id="KV442059">
    <property type="protein sequence ID" value="OAQ27172.1"/>
    <property type="molecule type" value="Genomic_DNA"/>
</dbReference>
<dbReference type="Pfam" id="PF02238">
    <property type="entry name" value="COX7a"/>
    <property type="match status" value="1"/>
</dbReference>
<proteinExistence type="inferred from homology"/>
<sequence length="63" mass="6926">MSLINRPNPVPHLQRLYQAPTHVPIYLRKGGDKFIMTAFGSIMLVGLVGSLYGATKMARGVKN</sequence>
<dbReference type="GO" id="GO:0045277">
    <property type="term" value="C:respiratory chain complex IV"/>
    <property type="evidence" value="ECO:0007669"/>
    <property type="project" value="InterPro"/>
</dbReference>